<dbReference type="AlphaFoldDB" id="A0A1Y6CVH6"/>
<gene>
    <name evidence="2" type="ORF">SAMN02949497_1605</name>
</gene>
<dbReference type="RefSeq" id="WP_125468847.1">
    <property type="nucleotide sequence ID" value="NZ_FXAM01000001.1"/>
</dbReference>
<keyword evidence="3" id="KW-1185">Reference proteome</keyword>
<evidence type="ECO:0000313" key="2">
    <source>
        <dbReference type="EMBL" id="SMF94296.1"/>
    </source>
</evidence>
<organism evidence="2 3">
    <name type="scientific">Methylomagnum ishizawai</name>
    <dbReference type="NCBI Taxonomy" id="1760988"/>
    <lineage>
        <taxon>Bacteria</taxon>
        <taxon>Pseudomonadati</taxon>
        <taxon>Pseudomonadota</taxon>
        <taxon>Gammaproteobacteria</taxon>
        <taxon>Methylococcales</taxon>
        <taxon>Methylococcaceae</taxon>
        <taxon>Methylomagnum</taxon>
    </lineage>
</organism>
<proteinExistence type="predicted"/>
<protein>
    <submittedName>
        <fullName evidence="2">Uncharacterized protein</fullName>
    </submittedName>
</protein>
<name>A0A1Y6CVH6_9GAMM</name>
<evidence type="ECO:0000313" key="3">
    <source>
        <dbReference type="Proteomes" id="UP000192923"/>
    </source>
</evidence>
<dbReference type="EMBL" id="FXAM01000001">
    <property type="protein sequence ID" value="SMF94296.1"/>
    <property type="molecule type" value="Genomic_DNA"/>
</dbReference>
<accession>A0A1Y6CVH6</accession>
<reference evidence="2 3" key="1">
    <citation type="submission" date="2016-12" db="EMBL/GenBank/DDBJ databases">
        <authorList>
            <person name="Song W.-J."/>
            <person name="Kurnit D.M."/>
        </authorList>
    </citation>
    <scope>NUCLEOTIDE SEQUENCE [LARGE SCALE GENOMIC DNA]</scope>
    <source>
        <strain evidence="2 3">175</strain>
    </source>
</reference>
<dbReference type="Proteomes" id="UP000192923">
    <property type="component" value="Unassembled WGS sequence"/>
</dbReference>
<sequence>MSSKPFVDHMDIVVLTELLAGKAIESTELQARYGVSSIAPNLNRLRNRGLKVETTSRTATNGKKLAPPAFGPGASSRPTFRR</sequence>
<feature type="region of interest" description="Disordered" evidence="1">
    <location>
        <begin position="53"/>
        <end position="82"/>
    </location>
</feature>
<evidence type="ECO:0000256" key="1">
    <source>
        <dbReference type="SAM" id="MobiDB-lite"/>
    </source>
</evidence>